<organism evidence="3 4">
    <name type="scientific">Streptosporangium becharense</name>
    <dbReference type="NCBI Taxonomy" id="1816182"/>
    <lineage>
        <taxon>Bacteria</taxon>
        <taxon>Bacillati</taxon>
        <taxon>Actinomycetota</taxon>
        <taxon>Actinomycetes</taxon>
        <taxon>Streptosporangiales</taxon>
        <taxon>Streptosporangiaceae</taxon>
        <taxon>Streptosporangium</taxon>
    </lineage>
</organism>
<feature type="region of interest" description="Disordered" evidence="1">
    <location>
        <begin position="45"/>
        <end position="67"/>
    </location>
</feature>
<evidence type="ECO:0000259" key="2">
    <source>
        <dbReference type="Pfam" id="PF18915"/>
    </source>
</evidence>
<keyword evidence="4" id="KW-1185">Reference proteome</keyword>
<proteinExistence type="predicted"/>
<evidence type="ECO:0000256" key="1">
    <source>
        <dbReference type="SAM" id="MobiDB-lite"/>
    </source>
</evidence>
<accession>A0A7W9IGG9</accession>
<dbReference type="AlphaFoldDB" id="A0A7W9IGG9"/>
<dbReference type="Pfam" id="PF18915">
    <property type="entry name" value="DUF5667"/>
    <property type="match status" value="1"/>
</dbReference>
<dbReference type="RefSeq" id="WP_184537550.1">
    <property type="nucleotide sequence ID" value="NZ_JACHMP010000001.1"/>
</dbReference>
<feature type="domain" description="DUF5667" evidence="2">
    <location>
        <begin position="93"/>
        <end position="180"/>
    </location>
</feature>
<dbReference type="Proteomes" id="UP000540685">
    <property type="component" value="Unassembled WGS sequence"/>
</dbReference>
<name>A0A7W9IGG9_9ACTN</name>
<protein>
    <recommendedName>
        <fullName evidence="2">DUF5667 domain-containing protein</fullName>
    </recommendedName>
</protein>
<gene>
    <name evidence="3" type="ORF">F4562_003027</name>
</gene>
<sequence length="220" mass="24657">MGEWLPGVSRRSRTRVQSRVARLGDRVTAAPRPEFHARLRERLMRDSAPPDDDLPEPPPTASRWPPRGGPFPSLLSVLLAASAVVSGVWAYQSMPGDAFYPLKRAAESTLFHLSADDAERADRSLGYAETRAREVERLLGSGERKNMIGETLQAMEETTRSAVRSLTRVRHRDTARAGQLKRFVRKQHAQVSGMIPRMDVEDRRRASGYLDYIEGLAPPE</sequence>
<dbReference type="EMBL" id="JACHMP010000001">
    <property type="protein sequence ID" value="MBB5819965.1"/>
    <property type="molecule type" value="Genomic_DNA"/>
</dbReference>
<dbReference type="InterPro" id="IPR043725">
    <property type="entry name" value="DUF5667"/>
</dbReference>
<evidence type="ECO:0000313" key="4">
    <source>
        <dbReference type="Proteomes" id="UP000540685"/>
    </source>
</evidence>
<comment type="caution">
    <text evidence="3">The sequence shown here is derived from an EMBL/GenBank/DDBJ whole genome shotgun (WGS) entry which is preliminary data.</text>
</comment>
<reference evidence="3 4" key="1">
    <citation type="submission" date="2020-08" db="EMBL/GenBank/DDBJ databases">
        <title>Sequencing the genomes of 1000 actinobacteria strains.</title>
        <authorList>
            <person name="Klenk H.-P."/>
        </authorList>
    </citation>
    <scope>NUCLEOTIDE SEQUENCE [LARGE SCALE GENOMIC DNA]</scope>
    <source>
        <strain evidence="3 4">DSM 46887</strain>
    </source>
</reference>
<evidence type="ECO:0000313" key="3">
    <source>
        <dbReference type="EMBL" id="MBB5819965.1"/>
    </source>
</evidence>